<sequence length="202" mass="20740">MYFPTLAIFTLLGTSLASKPSIIISQRQAADGQPGPAQDVSTIETRIADVAGVEAAIATANGEITAFSTAVAAFDGTTPENSLAFLTAFSRLGISINTVSQTILISGLLNVADSAAVYPDVALFTTSLSRAVGGVQAKFGPINASGFGGVVCASLESLLVEVELLLETVEAVFDISYENLIGVLGEQVDTQFEVALGAFCIA</sequence>
<dbReference type="Pfam" id="PF12296">
    <property type="entry name" value="HsbA"/>
    <property type="match status" value="1"/>
</dbReference>
<gene>
    <name evidence="2" type="ORF">DHEL01_v211243</name>
</gene>
<dbReference type="InterPro" id="IPR021054">
    <property type="entry name" value="Cell_wall_mannoprotein_1"/>
</dbReference>
<dbReference type="Proteomes" id="UP000094444">
    <property type="component" value="Unassembled WGS sequence"/>
</dbReference>
<keyword evidence="3" id="KW-1185">Reference proteome</keyword>
<dbReference type="AlphaFoldDB" id="A0A2P5HJH2"/>
<dbReference type="OrthoDB" id="5219580at2759"/>
<evidence type="ECO:0000313" key="3">
    <source>
        <dbReference type="Proteomes" id="UP000094444"/>
    </source>
</evidence>
<keyword evidence="1" id="KW-0732">Signal</keyword>
<feature type="signal peptide" evidence="1">
    <location>
        <begin position="1"/>
        <end position="17"/>
    </location>
</feature>
<organism evidence="2 3">
    <name type="scientific">Diaporthe helianthi</name>
    <dbReference type="NCBI Taxonomy" id="158607"/>
    <lineage>
        <taxon>Eukaryota</taxon>
        <taxon>Fungi</taxon>
        <taxon>Dikarya</taxon>
        <taxon>Ascomycota</taxon>
        <taxon>Pezizomycotina</taxon>
        <taxon>Sordariomycetes</taxon>
        <taxon>Sordariomycetidae</taxon>
        <taxon>Diaporthales</taxon>
        <taxon>Diaporthaceae</taxon>
        <taxon>Diaporthe</taxon>
    </lineage>
</organism>
<name>A0A2P5HJH2_DIAHE</name>
<feature type="chain" id="PRO_5015127324" evidence="1">
    <location>
        <begin position="18"/>
        <end position="202"/>
    </location>
</feature>
<dbReference type="InParanoid" id="A0A2P5HJH2"/>
<protein>
    <submittedName>
        <fullName evidence="2">Uncharacterized protein</fullName>
    </submittedName>
</protein>
<reference evidence="2" key="1">
    <citation type="submission" date="2017-09" db="EMBL/GenBank/DDBJ databases">
        <title>Polyketide synthases of a Diaporthe helianthi virulent isolate.</title>
        <authorList>
            <person name="Baroncelli R."/>
        </authorList>
    </citation>
    <scope>NUCLEOTIDE SEQUENCE [LARGE SCALE GENOMIC DNA]</scope>
    <source>
        <strain evidence="2">7/96</strain>
    </source>
</reference>
<evidence type="ECO:0000313" key="2">
    <source>
        <dbReference type="EMBL" id="POS70361.1"/>
    </source>
</evidence>
<comment type="caution">
    <text evidence="2">The sequence shown here is derived from an EMBL/GenBank/DDBJ whole genome shotgun (WGS) entry which is preliminary data.</text>
</comment>
<proteinExistence type="predicted"/>
<dbReference type="EMBL" id="MAVT02001666">
    <property type="protein sequence ID" value="POS70361.1"/>
    <property type="molecule type" value="Genomic_DNA"/>
</dbReference>
<accession>A0A2P5HJH2</accession>
<evidence type="ECO:0000256" key="1">
    <source>
        <dbReference type="SAM" id="SignalP"/>
    </source>
</evidence>